<keyword evidence="2" id="KW-0812">Transmembrane</keyword>
<name>A0A1M6CRU3_9BACE</name>
<keyword evidence="2" id="KW-1133">Transmembrane helix</keyword>
<evidence type="ECO:0008006" key="5">
    <source>
        <dbReference type="Google" id="ProtNLM"/>
    </source>
</evidence>
<evidence type="ECO:0000256" key="2">
    <source>
        <dbReference type="SAM" id="Phobius"/>
    </source>
</evidence>
<dbReference type="InterPro" id="IPR011990">
    <property type="entry name" value="TPR-like_helical_dom_sf"/>
</dbReference>
<dbReference type="EMBL" id="FQZN01000005">
    <property type="protein sequence ID" value="SHI63690.1"/>
    <property type="molecule type" value="Genomic_DNA"/>
</dbReference>
<keyword evidence="2" id="KW-0472">Membrane</keyword>
<evidence type="ECO:0000313" key="4">
    <source>
        <dbReference type="Proteomes" id="UP000184192"/>
    </source>
</evidence>
<keyword evidence="1" id="KW-0175">Coiled coil</keyword>
<dbReference type="AlphaFoldDB" id="A0A1M6CRU3"/>
<organism evidence="3 4">
    <name type="scientific">Bacteroides stercorirosoris</name>
    <dbReference type="NCBI Taxonomy" id="871324"/>
    <lineage>
        <taxon>Bacteria</taxon>
        <taxon>Pseudomonadati</taxon>
        <taxon>Bacteroidota</taxon>
        <taxon>Bacteroidia</taxon>
        <taxon>Bacteroidales</taxon>
        <taxon>Bacteroidaceae</taxon>
        <taxon>Bacteroides</taxon>
    </lineage>
</organism>
<evidence type="ECO:0000313" key="3">
    <source>
        <dbReference type="EMBL" id="SHI63690.1"/>
    </source>
</evidence>
<evidence type="ECO:0000256" key="1">
    <source>
        <dbReference type="SAM" id="Coils"/>
    </source>
</evidence>
<dbReference type="eggNOG" id="COG3063">
    <property type="taxonomic scope" value="Bacteria"/>
</dbReference>
<protein>
    <recommendedName>
        <fullName evidence="5">Tetratricopeptide repeat protein</fullName>
    </recommendedName>
</protein>
<gene>
    <name evidence="3" type="ORF">SAMN05444350_10515</name>
</gene>
<feature type="coiled-coil region" evidence="1">
    <location>
        <begin position="407"/>
        <end position="477"/>
    </location>
</feature>
<dbReference type="Gene3D" id="1.25.40.10">
    <property type="entry name" value="Tetratricopeptide repeat domain"/>
    <property type="match status" value="1"/>
</dbReference>
<dbReference type="Proteomes" id="UP000184192">
    <property type="component" value="Unassembled WGS sequence"/>
</dbReference>
<feature type="transmembrane region" description="Helical" evidence="2">
    <location>
        <begin position="357"/>
        <end position="375"/>
    </location>
</feature>
<reference evidence="4" key="1">
    <citation type="submission" date="2016-11" db="EMBL/GenBank/DDBJ databases">
        <authorList>
            <person name="Varghese N."/>
            <person name="Submissions S."/>
        </authorList>
    </citation>
    <scope>NUCLEOTIDE SEQUENCE [LARGE SCALE GENOMIC DNA]</scope>
    <source>
        <strain evidence="4">DSM 26884</strain>
    </source>
</reference>
<accession>A0A1M6CRU3</accession>
<dbReference type="SUPFAM" id="SSF48452">
    <property type="entry name" value="TPR-like"/>
    <property type="match status" value="1"/>
</dbReference>
<dbReference type="PROSITE" id="PS51257">
    <property type="entry name" value="PROKAR_LIPOPROTEIN"/>
    <property type="match status" value="1"/>
</dbReference>
<sequence length="546" mass="63867">MFNRLNNLLYGFWGILIFVSCNEKKVEDGQLLRAEALMASSPDSSYRILRSVSSETLSKSEQMHYGLLLAEATDKKYLSLLPCDSLLNEAIRYYNGGLKRAKALMYKGRLQSRMNMHKEAMENYFAALKELGETDKEELRIKGMIYEDLGNLYSDQVLTAKSTEMFQKAEDCFARCAYKAGLASVANDAGWNYLLQGNAPLAREHMKKGLEFALEQNDSAIIATIYHNLSCSYEDMDSILFYGKQSLAFSKSLASKSAIMIGYAYLNQEHPDSAEYYFRQALRDTLIETRALALYGLKDVMDMEGELRQALEYLEDYSVAMDSIYFHKQSSETERKIYEHEAEMKLYKDKVEMERRHLFLIIFCLLVIVFAVWYVQRVRRRKKILQLEYERDVASLKADIAGLQYYIASLRMKQEQDKAKISEKEREIRKLADEKAELCNMIFKKTPIYRKVEQLSRQEKTKKKQDLRILLEDEQRQLRLTIMDIYKDYIAYLRETYPKYTENDYIFLCLSLCGWDDFTIAFCFGNVNKQIVAQRRHRIKQKSEAQ</sequence>
<proteinExistence type="predicted"/>
<keyword evidence="4" id="KW-1185">Reference proteome</keyword>